<keyword evidence="1" id="KW-0472">Membrane</keyword>
<keyword evidence="1" id="KW-0812">Transmembrane</keyword>
<accession>A0A813DXD6</accession>
<evidence type="ECO:0000256" key="1">
    <source>
        <dbReference type="SAM" id="Phobius"/>
    </source>
</evidence>
<comment type="caution">
    <text evidence="2">The sequence shown here is derived from an EMBL/GenBank/DDBJ whole genome shotgun (WGS) entry which is preliminary data.</text>
</comment>
<proteinExistence type="predicted"/>
<feature type="non-terminal residue" evidence="2">
    <location>
        <position position="1"/>
    </location>
</feature>
<sequence>GGIQPDDVSIIVRDSGGHAVATMKHNVHQAVPWSWEVEMPSKSDAVMLKHVAIADPRLMMVIAFNEFGFAGFFGPGLSVILSIVIVLVGCYGLIRGLKVCKGRQDEPTCDFLMDYCEGERSHVREQGFVLSSERQGLCCGGRNKGPGGSNPGPMIE</sequence>
<dbReference type="AlphaFoldDB" id="A0A813DXD6"/>
<gene>
    <name evidence="2" type="ORF">PGLA1383_LOCUS10744</name>
</gene>
<reference evidence="2" key="1">
    <citation type="submission" date="2021-02" db="EMBL/GenBank/DDBJ databases">
        <authorList>
            <person name="Dougan E. K."/>
            <person name="Rhodes N."/>
            <person name="Thang M."/>
            <person name="Chan C."/>
        </authorList>
    </citation>
    <scope>NUCLEOTIDE SEQUENCE</scope>
</reference>
<evidence type="ECO:0000313" key="2">
    <source>
        <dbReference type="EMBL" id="CAE8592086.1"/>
    </source>
</evidence>
<feature type="transmembrane region" description="Helical" evidence="1">
    <location>
        <begin position="67"/>
        <end position="94"/>
    </location>
</feature>
<evidence type="ECO:0000313" key="3">
    <source>
        <dbReference type="Proteomes" id="UP000654075"/>
    </source>
</evidence>
<dbReference type="EMBL" id="CAJNNV010005451">
    <property type="protein sequence ID" value="CAE8592086.1"/>
    <property type="molecule type" value="Genomic_DNA"/>
</dbReference>
<keyword evidence="3" id="KW-1185">Reference proteome</keyword>
<protein>
    <submittedName>
        <fullName evidence="2">Uncharacterized protein</fullName>
    </submittedName>
</protein>
<dbReference type="Proteomes" id="UP000654075">
    <property type="component" value="Unassembled WGS sequence"/>
</dbReference>
<name>A0A813DXD6_POLGL</name>
<organism evidence="2 3">
    <name type="scientific">Polarella glacialis</name>
    <name type="common">Dinoflagellate</name>
    <dbReference type="NCBI Taxonomy" id="89957"/>
    <lineage>
        <taxon>Eukaryota</taxon>
        <taxon>Sar</taxon>
        <taxon>Alveolata</taxon>
        <taxon>Dinophyceae</taxon>
        <taxon>Suessiales</taxon>
        <taxon>Suessiaceae</taxon>
        <taxon>Polarella</taxon>
    </lineage>
</organism>
<keyword evidence="1" id="KW-1133">Transmembrane helix</keyword>